<dbReference type="GO" id="GO:0005802">
    <property type="term" value="C:trans-Golgi network"/>
    <property type="evidence" value="ECO:0007669"/>
    <property type="project" value="TreeGrafter"/>
</dbReference>
<keyword evidence="9" id="KW-1185">Reference proteome</keyword>
<name>A0AAV7JN91_9METZ</name>
<reference evidence="8 9" key="1">
    <citation type="journal article" date="2023" name="BMC Biol.">
        <title>The compact genome of the sponge Oopsacas minuta (Hexactinellida) is lacking key metazoan core genes.</title>
        <authorList>
            <person name="Santini S."/>
            <person name="Schenkelaars Q."/>
            <person name="Jourda C."/>
            <person name="Duchesne M."/>
            <person name="Belahbib H."/>
            <person name="Rocher C."/>
            <person name="Selva M."/>
            <person name="Riesgo A."/>
            <person name="Vervoort M."/>
            <person name="Leys S.P."/>
            <person name="Kodjabachian L."/>
            <person name="Le Bivic A."/>
            <person name="Borchiellini C."/>
            <person name="Claverie J.M."/>
            <person name="Renard E."/>
        </authorList>
    </citation>
    <scope>NUCLEOTIDE SEQUENCE [LARGE SCALE GENOMIC DNA]</scope>
    <source>
        <strain evidence="8">SPO-2</strain>
    </source>
</reference>
<dbReference type="EMBL" id="JAKMXF010000312">
    <property type="protein sequence ID" value="KAI6650271.1"/>
    <property type="molecule type" value="Genomic_DNA"/>
</dbReference>
<keyword evidence="5 6" id="KW-0472">Membrane</keyword>
<evidence type="ECO:0000256" key="6">
    <source>
        <dbReference type="SAM" id="Phobius"/>
    </source>
</evidence>
<feature type="signal peptide" evidence="7">
    <location>
        <begin position="1"/>
        <end position="18"/>
    </location>
</feature>
<gene>
    <name evidence="8" type="ORF">LOD99_5950</name>
</gene>
<evidence type="ECO:0000256" key="4">
    <source>
        <dbReference type="ARBA" id="ARBA00022989"/>
    </source>
</evidence>
<evidence type="ECO:0000256" key="2">
    <source>
        <dbReference type="ARBA" id="ARBA00022692"/>
    </source>
</evidence>
<dbReference type="PANTHER" id="PTHR15071:SF0">
    <property type="entry name" value="MANNOSE 6-PHOSPHATE RECEPTOR-LIKE PROTEIN 1"/>
    <property type="match status" value="1"/>
</dbReference>
<evidence type="ECO:0000256" key="5">
    <source>
        <dbReference type="ARBA" id="ARBA00023136"/>
    </source>
</evidence>
<evidence type="ECO:0000256" key="3">
    <source>
        <dbReference type="ARBA" id="ARBA00022729"/>
    </source>
</evidence>
<dbReference type="Pfam" id="PF09451">
    <property type="entry name" value="ATG27"/>
    <property type="match status" value="1"/>
</dbReference>
<protein>
    <submittedName>
        <fullName evidence="8">Uncharacterized protein</fullName>
    </submittedName>
</protein>
<organism evidence="8 9">
    <name type="scientific">Oopsacas minuta</name>
    <dbReference type="NCBI Taxonomy" id="111878"/>
    <lineage>
        <taxon>Eukaryota</taxon>
        <taxon>Metazoa</taxon>
        <taxon>Porifera</taxon>
        <taxon>Hexactinellida</taxon>
        <taxon>Hexasterophora</taxon>
        <taxon>Lyssacinosida</taxon>
        <taxon>Leucopsacidae</taxon>
        <taxon>Oopsacas</taxon>
    </lineage>
</organism>
<dbReference type="PANTHER" id="PTHR15071">
    <property type="entry name" value="MANNOSE-6-PHOSPHATE RECEPTOR FAMILY MEMBER"/>
    <property type="match status" value="1"/>
</dbReference>
<feature type="chain" id="PRO_5043967147" evidence="7">
    <location>
        <begin position="19"/>
        <end position="251"/>
    </location>
</feature>
<dbReference type="InterPro" id="IPR018939">
    <property type="entry name" value="Autophagy-rel_prot_27"/>
</dbReference>
<sequence length="251" mass="28831">MQITTLILFIVCIQTVLSEVCRRINSCSCVYKSREKVDLSKLRGKYFIAHHHMNGTYLEYKYYPCAILADWNTKVCTKNSKASLCLKETITKVEKYYVIATQTNVEFNIISNTTHFTTSVIYTNRDIIVTVEAICTSGIERQGDTFSILSYDEKKLKFRLVTENACPIKLRHFTIENEPVLFILLVVLGGTFLLVYFIGGFLCQICVRGARGVEIIPNVSFWRETPYLFKDGFLFVFSCYSPFRSELSSVI</sequence>
<proteinExistence type="predicted"/>
<keyword evidence="4 6" id="KW-1133">Transmembrane helix</keyword>
<comment type="subcellular location">
    <subcellularLocation>
        <location evidence="1">Membrane</location>
        <topology evidence="1">Single-pass membrane protein</topology>
    </subcellularLocation>
</comment>
<feature type="transmembrane region" description="Helical" evidence="6">
    <location>
        <begin position="180"/>
        <end position="202"/>
    </location>
</feature>
<evidence type="ECO:0000313" key="9">
    <source>
        <dbReference type="Proteomes" id="UP001165289"/>
    </source>
</evidence>
<dbReference type="AlphaFoldDB" id="A0AAV7JN91"/>
<accession>A0AAV7JN91</accession>
<keyword evidence="3 7" id="KW-0732">Signal</keyword>
<dbReference type="GO" id="GO:0000139">
    <property type="term" value="C:Golgi membrane"/>
    <property type="evidence" value="ECO:0007669"/>
    <property type="project" value="UniProtKB-SubCell"/>
</dbReference>
<evidence type="ECO:0000313" key="8">
    <source>
        <dbReference type="EMBL" id="KAI6650271.1"/>
    </source>
</evidence>
<comment type="caution">
    <text evidence="8">The sequence shown here is derived from an EMBL/GenBank/DDBJ whole genome shotgun (WGS) entry which is preliminary data.</text>
</comment>
<evidence type="ECO:0000256" key="1">
    <source>
        <dbReference type="ARBA" id="ARBA00004167"/>
    </source>
</evidence>
<dbReference type="Proteomes" id="UP001165289">
    <property type="component" value="Unassembled WGS sequence"/>
</dbReference>
<keyword evidence="2 6" id="KW-0812">Transmembrane</keyword>
<evidence type="ECO:0000256" key="7">
    <source>
        <dbReference type="SAM" id="SignalP"/>
    </source>
</evidence>